<reference evidence="12 13" key="1">
    <citation type="journal article" date="2009" name="Science">
        <title>Green evolution and dynamic adaptations revealed by genomes of the marine picoeukaryotes Micromonas.</title>
        <authorList>
            <person name="Worden A.Z."/>
            <person name="Lee J.H."/>
            <person name="Mock T."/>
            <person name="Rouze P."/>
            <person name="Simmons M.P."/>
            <person name="Aerts A.L."/>
            <person name="Allen A.E."/>
            <person name="Cuvelier M.L."/>
            <person name="Derelle E."/>
            <person name="Everett M.V."/>
            <person name="Foulon E."/>
            <person name="Grimwood J."/>
            <person name="Gundlach H."/>
            <person name="Henrissat B."/>
            <person name="Napoli C."/>
            <person name="McDonald S.M."/>
            <person name="Parker M.S."/>
            <person name="Rombauts S."/>
            <person name="Salamov A."/>
            <person name="Von Dassow P."/>
            <person name="Badger J.H."/>
            <person name="Coutinho P.M."/>
            <person name="Demir E."/>
            <person name="Dubchak I."/>
            <person name="Gentemann C."/>
            <person name="Eikrem W."/>
            <person name="Gready J.E."/>
            <person name="John U."/>
            <person name="Lanier W."/>
            <person name="Lindquist E.A."/>
            <person name="Lucas S."/>
            <person name="Mayer K.F."/>
            <person name="Moreau H."/>
            <person name="Not F."/>
            <person name="Otillar R."/>
            <person name="Panaud O."/>
            <person name="Pangilinan J."/>
            <person name="Paulsen I."/>
            <person name="Piegu B."/>
            <person name="Poliakov A."/>
            <person name="Robbens S."/>
            <person name="Schmutz J."/>
            <person name="Toulza E."/>
            <person name="Wyss T."/>
            <person name="Zelensky A."/>
            <person name="Zhou K."/>
            <person name="Armbrust E.V."/>
            <person name="Bhattacharya D."/>
            <person name="Goodenough U.W."/>
            <person name="Van de Peer Y."/>
            <person name="Grigoriev I.V."/>
        </authorList>
    </citation>
    <scope>NUCLEOTIDE SEQUENCE [LARGE SCALE GENOMIC DNA]</scope>
    <source>
        <strain evidence="12 13">CCMP1545</strain>
    </source>
</reference>
<organism evidence="13">
    <name type="scientific">Micromonas pusilla (strain CCMP1545)</name>
    <name type="common">Picoplanktonic green alga</name>
    <dbReference type="NCBI Taxonomy" id="564608"/>
    <lineage>
        <taxon>Eukaryota</taxon>
        <taxon>Viridiplantae</taxon>
        <taxon>Chlorophyta</taxon>
        <taxon>Mamiellophyceae</taxon>
        <taxon>Mamiellales</taxon>
        <taxon>Mamiellaceae</taxon>
        <taxon>Micromonas</taxon>
    </lineage>
</organism>
<evidence type="ECO:0000256" key="4">
    <source>
        <dbReference type="ARBA" id="ARBA00023015"/>
    </source>
</evidence>
<evidence type="ECO:0000256" key="3">
    <source>
        <dbReference type="ARBA" id="ARBA00022553"/>
    </source>
</evidence>
<dbReference type="Gene3D" id="1.10.10.10">
    <property type="entry name" value="Winged helix-like DNA-binding domain superfamily/Winged helix DNA-binding domain"/>
    <property type="match status" value="1"/>
</dbReference>
<dbReference type="PANTHER" id="PTHR10015:SF427">
    <property type="entry name" value="HEAT SHOCK FACTOR PROTEIN"/>
    <property type="match status" value="1"/>
</dbReference>
<dbReference type="InterPro" id="IPR036390">
    <property type="entry name" value="WH_DNA-bd_sf"/>
</dbReference>
<dbReference type="InterPro" id="IPR036388">
    <property type="entry name" value="WH-like_DNA-bd_sf"/>
</dbReference>
<keyword evidence="4" id="KW-0805">Transcription regulation</keyword>
<evidence type="ECO:0000313" key="12">
    <source>
        <dbReference type="EMBL" id="EEH51163.1"/>
    </source>
</evidence>
<dbReference type="FunFam" id="1.10.10.10:FF:000037">
    <property type="entry name" value="Heat stress transcription factor B-4"/>
    <property type="match status" value="1"/>
</dbReference>
<evidence type="ECO:0000256" key="7">
    <source>
        <dbReference type="ARBA" id="ARBA00023163"/>
    </source>
</evidence>
<dbReference type="AlphaFoldDB" id="C1NA10"/>
<evidence type="ECO:0000256" key="2">
    <source>
        <dbReference type="ARBA" id="ARBA00011233"/>
    </source>
</evidence>
<evidence type="ECO:0000259" key="11">
    <source>
        <dbReference type="SMART" id="SM00415"/>
    </source>
</evidence>
<gene>
    <name evidence="12" type="ORF">MICPUCDRAFT_43666</name>
</gene>
<feature type="domain" description="HSF-type DNA-binding" evidence="11">
    <location>
        <begin position="7"/>
        <end position="101"/>
    </location>
</feature>
<dbReference type="STRING" id="564608.C1NA10"/>
<dbReference type="GO" id="GO:0003700">
    <property type="term" value="F:DNA-binding transcription factor activity"/>
    <property type="evidence" value="ECO:0007669"/>
    <property type="project" value="InterPro"/>
</dbReference>
<dbReference type="KEGG" id="mpp:MICPUCDRAFT_43666"/>
<dbReference type="GeneID" id="9690148"/>
<keyword evidence="13" id="KW-1185">Reference proteome</keyword>
<evidence type="ECO:0000256" key="8">
    <source>
        <dbReference type="ARBA" id="ARBA00023242"/>
    </source>
</evidence>
<evidence type="ECO:0000256" key="5">
    <source>
        <dbReference type="ARBA" id="ARBA00023016"/>
    </source>
</evidence>
<dbReference type="OrthoDB" id="60033at2759"/>
<evidence type="ECO:0000256" key="6">
    <source>
        <dbReference type="ARBA" id="ARBA00023125"/>
    </source>
</evidence>
<feature type="region of interest" description="Disordered" evidence="10">
    <location>
        <begin position="106"/>
        <end position="137"/>
    </location>
</feature>
<dbReference type="GO" id="GO:0043565">
    <property type="term" value="F:sequence-specific DNA binding"/>
    <property type="evidence" value="ECO:0007669"/>
    <property type="project" value="InterPro"/>
</dbReference>
<dbReference type="Proteomes" id="UP000001876">
    <property type="component" value="Unassembled WGS sequence"/>
</dbReference>
<comment type="subunit">
    <text evidence="2">Homotrimer.</text>
</comment>
<dbReference type="GO" id="GO:0005634">
    <property type="term" value="C:nucleus"/>
    <property type="evidence" value="ECO:0007669"/>
    <property type="project" value="UniProtKB-SubCell"/>
</dbReference>
<comment type="subcellular location">
    <subcellularLocation>
        <location evidence="1">Nucleus</location>
    </subcellularLocation>
</comment>
<dbReference type="Pfam" id="PF00447">
    <property type="entry name" value="HSF_DNA-bind"/>
    <property type="match status" value="1"/>
</dbReference>
<keyword evidence="6" id="KW-0238">DNA-binding</keyword>
<name>C1NA10_MICPC</name>
<protein>
    <submittedName>
        <fullName evidence="12">Heat shock transcription factor</fullName>
    </submittedName>
</protein>
<proteinExistence type="inferred from homology"/>
<dbReference type="RefSeq" id="XP_003064829.1">
    <property type="nucleotide sequence ID" value="XM_003064783.1"/>
</dbReference>
<dbReference type="InterPro" id="IPR000232">
    <property type="entry name" value="HSF_DNA-bd"/>
</dbReference>
<dbReference type="PANTHER" id="PTHR10015">
    <property type="entry name" value="HEAT SHOCK TRANSCRIPTION FACTOR"/>
    <property type="match status" value="1"/>
</dbReference>
<keyword evidence="5 12" id="KW-0346">Stress response</keyword>
<sequence length="188" mass="21043">MSTRRERAPPFIRKLYHMIEDEVPPYDNVSWSESGREFTIHNVAAFSNTLLPRYFKHANFSSFVRQLNSYCFRKCDNVRWSFSNPYFVRGGESAMVRIRRRLPKPRNEEAASAAAARRDAASASAPAPPLEPSNDGAAADARNAALSLALKSAMDARAAAEIKTAVEAQARSIHWFPYDPVRVVNADP</sequence>
<dbReference type="EMBL" id="GG663752">
    <property type="protein sequence ID" value="EEH51163.1"/>
    <property type="molecule type" value="Genomic_DNA"/>
</dbReference>
<accession>C1NA10</accession>
<evidence type="ECO:0000256" key="1">
    <source>
        <dbReference type="ARBA" id="ARBA00004123"/>
    </source>
</evidence>
<evidence type="ECO:0000256" key="9">
    <source>
        <dbReference type="RuleBase" id="RU004020"/>
    </source>
</evidence>
<evidence type="ECO:0000256" key="10">
    <source>
        <dbReference type="SAM" id="MobiDB-lite"/>
    </source>
</evidence>
<keyword evidence="8" id="KW-0539">Nucleus</keyword>
<dbReference type="PRINTS" id="PR00056">
    <property type="entry name" value="HSFDOMAIN"/>
</dbReference>
<feature type="compositionally biased region" description="Low complexity" evidence="10">
    <location>
        <begin position="110"/>
        <end position="125"/>
    </location>
</feature>
<evidence type="ECO:0000313" key="13">
    <source>
        <dbReference type="Proteomes" id="UP000001876"/>
    </source>
</evidence>
<dbReference type="eggNOG" id="KOG0627">
    <property type="taxonomic scope" value="Eukaryota"/>
</dbReference>
<dbReference type="SUPFAM" id="SSF46785">
    <property type="entry name" value="Winged helix' DNA-binding domain"/>
    <property type="match status" value="1"/>
</dbReference>
<dbReference type="SMART" id="SM00415">
    <property type="entry name" value="HSF"/>
    <property type="match status" value="1"/>
</dbReference>
<keyword evidence="7" id="KW-0804">Transcription</keyword>
<comment type="similarity">
    <text evidence="9">Belongs to the HSF family.</text>
</comment>
<keyword evidence="3" id="KW-0597">Phosphoprotein</keyword>